<dbReference type="OrthoDB" id="5003193at2"/>
<dbReference type="STRING" id="453304.ATC03_03295"/>
<name>A0A191WCC2_9MICO</name>
<dbReference type="RefSeq" id="WP_067873059.1">
    <property type="nucleotide sequence ID" value="NZ_CP013979.1"/>
</dbReference>
<dbReference type="EMBL" id="CP013979">
    <property type="protein sequence ID" value="ANJ25910.1"/>
    <property type="molecule type" value="Genomic_DNA"/>
</dbReference>
<dbReference type="Proteomes" id="UP000078437">
    <property type="component" value="Chromosome"/>
</dbReference>
<feature type="signal peptide" evidence="1">
    <location>
        <begin position="1"/>
        <end position="27"/>
    </location>
</feature>
<organism evidence="2 3">
    <name type="scientific">Agromyces aureus</name>
    <dbReference type="NCBI Taxonomy" id="453304"/>
    <lineage>
        <taxon>Bacteria</taxon>
        <taxon>Bacillati</taxon>
        <taxon>Actinomycetota</taxon>
        <taxon>Actinomycetes</taxon>
        <taxon>Micrococcales</taxon>
        <taxon>Microbacteriaceae</taxon>
        <taxon>Agromyces</taxon>
    </lineage>
</organism>
<accession>A0A191WCC2</accession>
<proteinExistence type="predicted"/>
<keyword evidence="3" id="KW-1185">Reference proteome</keyword>
<evidence type="ECO:0000256" key="1">
    <source>
        <dbReference type="SAM" id="SignalP"/>
    </source>
</evidence>
<evidence type="ECO:0000313" key="2">
    <source>
        <dbReference type="EMBL" id="ANJ25910.1"/>
    </source>
</evidence>
<keyword evidence="1" id="KW-0732">Signal</keyword>
<feature type="chain" id="PRO_5039472391" evidence="1">
    <location>
        <begin position="28"/>
        <end position="291"/>
    </location>
</feature>
<gene>
    <name evidence="2" type="ORF">ATC03_03295</name>
</gene>
<dbReference type="KEGG" id="agy:ATC03_03295"/>
<evidence type="ECO:0000313" key="3">
    <source>
        <dbReference type="Proteomes" id="UP000078437"/>
    </source>
</evidence>
<dbReference type="AlphaFoldDB" id="A0A191WCC2"/>
<protein>
    <submittedName>
        <fullName evidence="2">Uncharacterized protein</fullName>
    </submittedName>
</protein>
<reference evidence="2 3" key="1">
    <citation type="journal article" date="2016" name="Int. J. Syst. Evol. Microbiol.">
        <title>Agromyces aureus sp. nov., isolated from the rhizosphere of Salix caprea L. grown in a heavy-metal-contaminated soil.</title>
        <authorList>
            <person name="Corretto E."/>
            <person name="Antonielli L."/>
            <person name="Sessitsch A."/>
            <person name="Compant S."/>
            <person name="Gorfer M."/>
            <person name="Kuffner M."/>
            <person name="Brader G."/>
        </authorList>
    </citation>
    <scope>NUCLEOTIDE SEQUENCE [LARGE SCALE GENOMIC DNA]</scope>
    <source>
        <strain evidence="2 3">AR33</strain>
    </source>
</reference>
<reference evidence="3" key="2">
    <citation type="submission" date="2016-01" db="EMBL/GenBank/DDBJ databases">
        <title>Complete genome sequence of Agromyces aureus AR33T and comparison with related organisms.</title>
        <authorList>
            <person name="Corretto E."/>
            <person name="Antonielli L."/>
            <person name="Sessitsch A."/>
            <person name="Brader G."/>
        </authorList>
    </citation>
    <scope>NUCLEOTIDE SEQUENCE [LARGE SCALE GENOMIC DNA]</scope>
    <source>
        <strain evidence="3">AR33</strain>
    </source>
</reference>
<sequence>MTRRLRVVRATAALAAAAMMIGGAAVIAPTTAAWVDQTSFRADTSSLTTFVPDPDTSHDAIAVSPGLTYSVTDPVQSPNDANVCVLSMTVTNTTDEPLAWWVEFDVDRPPLWGLDPTVPGAFGTSRIRTISFDAATGVWRIGGAVGDIDILAPGATVVGSASGGIGYCSLTSGPQLPDDPALYEVEGSKFDSPFEYCITIDVATDYPWAIVWSTRVDLLDFYTEAELAGLTSYSVSQVVATPVPGESYTFDIVGAASTRMIAGPWALNGGAGARVIERAVCAKSPSLPDGS</sequence>